<name>A0AAD4IF97_9PLEO</name>
<evidence type="ECO:0000313" key="2">
    <source>
        <dbReference type="EMBL" id="KAG9193363.1"/>
    </source>
</evidence>
<dbReference type="AlphaFoldDB" id="A0AAD4IF97"/>
<dbReference type="EMBL" id="JAANER010000002">
    <property type="protein sequence ID" value="KAG9193363.1"/>
    <property type="molecule type" value="Genomic_DNA"/>
</dbReference>
<evidence type="ECO:0000313" key="3">
    <source>
        <dbReference type="Proteomes" id="UP001199106"/>
    </source>
</evidence>
<organism evidence="2 3">
    <name type="scientific">Alternaria panax</name>
    <dbReference type="NCBI Taxonomy" id="48097"/>
    <lineage>
        <taxon>Eukaryota</taxon>
        <taxon>Fungi</taxon>
        <taxon>Dikarya</taxon>
        <taxon>Ascomycota</taxon>
        <taxon>Pezizomycotina</taxon>
        <taxon>Dothideomycetes</taxon>
        <taxon>Pleosporomycetidae</taxon>
        <taxon>Pleosporales</taxon>
        <taxon>Pleosporineae</taxon>
        <taxon>Pleosporaceae</taxon>
        <taxon>Alternaria</taxon>
        <taxon>Alternaria sect. Panax</taxon>
    </lineage>
</organism>
<feature type="region of interest" description="Disordered" evidence="1">
    <location>
        <begin position="404"/>
        <end position="429"/>
    </location>
</feature>
<gene>
    <name evidence="2" type="ORF">G6011_03398</name>
</gene>
<protein>
    <submittedName>
        <fullName evidence="2">Uncharacterized protein</fullName>
    </submittedName>
</protein>
<comment type="caution">
    <text evidence="2">The sequence shown here is derived from an EMBL/GenBank/DDBJ whole genome shotgun (WGS) entry which is preliminary data.</text>
</comment>
<sequence length="633" mass="72421">MPSFLRPNAERCRDFLSHPDAYVVHIPTGDDLYFTLPFDLSSLHPMRPQELEALYDFLDTIQDEVAERLGNYAVENVLRTQSIILRWLKNARYLGDLETQGWATGLGFPVFDEFQYPVNFHWDWDIIEFEGLCSKYFELVHPAGTGYDFHTIYRTPLRYASPPPNNSFSRSRYGSANRDRFRSESGKTSITHGATFGNTHEISGFLNSFSDLDLALPQDRTIQLEGDSHRGIRRIWGPNADLYPERVSQASGVDMETIEPTKVHKRNLQIKTKPKGHFSESLHSYEDFYQRGLISYGLAAETNSLVPSTDLYLLKLYKAMRDQGSSERDAMEEVACVKSIDPSSLPERSVWDDHPRWGEERYTYTFPNEPKYCTSQVILEQAMPNRCPEDLTEERYVLPGSLMEQGKNPGQDSERRVRVVQPPSHREVDRTTFTSHADPQHVYRIQAQPVHGQAAIVHERDSFLSSGRERGRMAQVKAAKKLSKSKNKERNRIPKILNPLEEMSAALECGEAEQDAFQHIAQQGTHFRDHEQQTSSAQEVIIQHEHDPQIICNLASDPQRTIDVNPKTYRTVLFQEPTRLFIRPRAAAARPSSYHAGLNDSGRPKSHRPSHQAYAEDSPEDSPRAGFSSWRDV</sequence>
<feature type="region of interest" description="Disordered" evidence="1">
    <location>
        <begin position="163"/>
        <end position="193"/>
    </location>
</feature>
<feature type="region of interest" description="Disordered" evidence="1">
    <location>
        <begin position="584"/>
        <end position="633"/>
    </location>
</feature>
<proteinExistence type="predicted"/>
<dbReference type="Proteomes" id="UP001199106">
    <property type="component" value="Unassembled WGS sequence"/>
</dbReference>
<reference evidence="2" key="1">
    <citation type="submission" date="2021-07" db="EMBL/GenBank/DDBJ databases">
        <title>Genome Resource of American Ginseng Black Spot Pathogen Alternaria panax.</title>
        <authorList>
            <person name="Qiu C."/>
            <person name="Wang W."/>
            <person name="Liu Z."/>
        </authorList>
    </citation>
    <scope>NUCLEOTIDE SEQUENCE</scope>
    <source>
        <strain evidence="2">BNCC115425</strain>
    </source>
</reference>
<keyword evidence="3" id="KW-1185">Reference proteome</keyword>
<accession>A0AAD4IF97</accession>
<evidence type="ECO:0000256" key="1">
    <source>
        <dbReference type="SAM" id="MobiDB-lite"/>
    </source>
</evidence>